<dbReference type="InterPro" id="IPR034964">
    <property type="entry name" value="LS"/>
</dbReference>
<dbReference type="PANTHER" id="PTHR21058:SF0">
    <property type="entry name" value="6,7-DIMETHYL-8-RIBITYLLUMAZINE SYNTHASE"/>
    <property type="match status" value="1"/>
</dbReference>
<feature type="active site" description="Proton donor" evidence="7">
    <location>
        <position position="95"/>
    </location>
</feature>
<keyword evidence="4 7" id="KW-0686">Riboflavin biosynthesis</keyword>
<dbReference type="Pfam" id="PF00885">
    <property type="entry name" value="DMRL_synthase"/>
    <property type="match status" value="1"/>
</dbReference>
<dbReference type="InterPro" id="IPR036467">
    <property type="entry name" value="LS/RS_sf"/>
</dbReference>
<evidence type="ECO:0000256" key="5">
    <source>
        <dbReference type="ARBA" id="ARBA00022679"/>
    </source>
</evidence>
<dbReference type="NCBIfam" id="TIGR00114">
    <property type="entry name" value="lumazine-synth"/>
    <property type="match status" value="1"/>
</dbReference>
<feature type="binding site" evidence="7">
    <location>
        <position position="134"/>
    </location>
    <ligand>
        <name>(2S)-2-hydroxy-3-oxobutyl phosphate</name>
        <dbReference type="ChEBI" id="CHEBI:58830"/>
    </ligand>
</feature>
<dbReference type="GO" id="GO:0005829">
    <property type="term" value="C:cytosol"/>
    <property type="evidence" value="ECO:0007669"/>
    <property type="project" value="TreeGrafter"/>
</dbReference>
<feature type="binding site" evidence="7">
    <location>
        <begin position="92"/>
        <end position="93"/>
    </location>
    <ligand>
        <name>(2S)-2-hydroxy-3-oxobutyl phosphate</name>
        <dbReference type="ChEBI" id="CHEBI:58830"/>
    </ligand>
</feature>
<feature type="binding site" evidence="7">
    <location>
        <position position="30"/>
    </location>
    <ligand>
        <name>5-amino-6-(D-ribitylamino)uracil</name>
        <dbReference type="ChEBI" id="CHEBI:15934"/>
    </ligand>
</feature>
<dbReference type="PANTHER" id="PTHR21058">
    <property type="entry name" value="6,7-DIMETHYL-8-RIBITYLLUMAZINE SYNTHASE DMRL SYNTHASE LUMAZINE SYNTHASE"/>
    <property type="match status" value="1"/>
</dbReference>
<comment type="similarity">
    <text evidence="2 7">Belongs to the DMRL synthase family.</text>
</comment>
<dbReference type="AlphaFoldDB" id="E6YYU4"/>
<dbReference type="SUPFAM" id="SSF52121">
    <property type="entry name" value="Lumazine synthase"/>
    <property type="match status" value="1"/>
</dbReference>
<evidence type="ECO:0000256" key="2">
    <source>
        <dbReference type="ARBA" id="ARBA00007424"/>
    </source>
</evidence>
<evidence type="ECO:0000256" key="1">
    <source>
        <dbReference type="ARBA" id="ARBA00004917"/>
    </source>
</evidence>
<evidence type="ECO:0000256" key="3">
    <source>
        <dbReference type="ARBA" id="ARBA00012664"/>
    </source>
</evidence>
<protein>
    <recommendedName>
        <fullName evidence="3 7">6,7-dimethyl-8-ribityllumazine synthase</fullName>
        <shortName evidence="7">DMRL synthase</shortName>
        <shortName evidence="7">LS</shortName>
        <shortName evidence="7">Lumazine synthase</shortName>
        <ecNumber evidence="3 7">2.5.1.78</ecNumber>
    </recommendedName>
</protein>
<dbReference type="GO" id="GO:0009349">
    <property type="term" value="C:riboflavin synthase complex"/>
    <property type="evidence" value="ECO:0007669"/>
    <property type="project" value="UniProtKB-UniRule"/>
</dbReference>
<dbReference type="GO" id="GO:0009231">
    <property type="term" value="P:riboflavin biosynthetic process"/>
    <property type="evidence" value="ECO:0007669"/>
    <property type="project" value="UniProtKB-UniRule"/>
</dbReference>
<dbReference type="HAMAP" id="MF_00178">
    <property type="entry name" value="Lumazine_synth"/>
    <property type="match status" value="1"/>
</dbReference>
<dbReference type="InterPro" id="IPR002180">
    <property type="entry name" value="LS/RS"/>
</dbReference>
<dbReference type="EMBL" id="FN645507">
    <property type="protein sequence ID" value="CBI82105.1"/>
    <property type="molecule type" value="Genomic_DNA"/>
</dbReference>
<sequence>MSPLLILDGGFVVTKKIHKKLHLLIVEARFYDKISNELLAGAVNVLQKAEVSYDVVTVPGALEIPGAIAFAEKNNKIPYDGYVALGCVIRGDTYHFEIVADNSCRALMDLTLHRQLAIGNGILTVEDEEQAWARAKQSEKNKGGFAAEAALCMIALKKKFGDNH</sequence>
<evidence type="ECO:0000256" key="4">
    <source>
        <dbReference type="ARBA" id="ARBA00022619"/>
    </source>
</evidence>
<evidence type="ECO:0000313" key="8">
    <source>
        <dbReference type="EMBL" id="CBI82105.1"/>
    </source>
</evidence>
<feature type="binding site" evidence="7">
    <location>
        <position position="120"/>
    </location>
    <ligand>
        <name>5-amino-6-(D-ribitylamino)uracil</name>
        <dbReference type="ChEBI" id="CHEBI:15934"/>
    </ligand>
</feature>
<reference evidence="8" key="1">
    <citation type="journal article" date="2011" name="PLoS Genet.">
        <title>Parallel evolution of a type IV secretion system in radiating lineages of the host-restricted bacterial pathogen Bartonella.</title>
        <authorList>
            <person name="Engel P."/>
            <person name="Salzburger W."/>
            <person name="Liesch M."/>
            <person name="Chang C.C."/>
            <person name="Maruyama S."/>
            <person name="Lanz C."/>
            <person name="Calteau A."/>
            <person name="Lajus A."/>
            <person name="Medigue C."/>
            <person name="Schuster S.C."/>
            <person name="Dehio C."/>
        </authorList>
    </citation>
    <scope>NUCLEOTIDE SEQUENCE</scope>
    <source>
        <strain evidence="8">R1</strain>
    </source>
</reference>
<evidence type="ECO:0000256" key="7">
    <source>
        <dbReference type="HAMAP-Rule" id="MF_00178"/>
    </source>
</evidence>
<dbReference type="UniPathway" id="UPA00275">
    <property type="reaction ID" value="UER00404"/>
</dbReference>
<proteinExistence type="inferred from homology"/>
<dbReference type="CDD" id="cd09209">
    <property type="entry name" value="Lumazine_synthase-I"/>
    <property type="match status" value="1"/>
</dbReference>
<evidence type="ECO:0000256" key="6">
    <source>
        <dbReference type="ARBA" id="ARBA00048785"/>
    </source>
</evidence>
<comment type="function">
    <text evidence="7">Catalyzes the formation of 6,7-dimethyl-8-ribityllumazine by condensation of 5-amino-6-(D-ribitylamino)uracil with 3,4-dihydroxy-2-butanone 4-phosphate. This is the penultimate step in the biosynthesis of riboflavin.</text>
</comment>
<accession>E6YYU4</accession>
<comment type="pathway">
    <text evidence="1 7">Cofactor biosynthesis; riboflavin biosynthesis; riboflavin from 2-hydroxy-3-oxobutyl phosphate and 5-amino-6-(D-ribitylamino)uracil: step 1/2.</text>
</comment>
<comment type="catalytic activity">
    <reaction evidence="6 7">
        <text>(2S)-2-hydroxy-3-oxobutyl phosphate + 5-amino-6-(D-ribitylamino)uracil = 6,7-dimethyl-8-(1-D-ribityl)lumazine + phosphate + 2 H2O + H(+)</text>
        <dbReference type="Rhea" id="RHEA:26152"/>
        <dbReference type="ChEBI" id="CHEBI:15377"/>
        <dbReference type="ChEBI" id="CHEBI:15378"/>
        <dbReference type="ChEBI" id="CHEBI:15934"/>
        <dbReference type="ChEBI" id="CHEBI:43474"/>
        <dbReference type="ChEBI" id="CHEBI:58201"/>
        <dbReference type="ChEBI" id="CHEBI:58830"/>
        <dbReference type="EC" id="2.5.1.78"/>
    </reaction>
</comment>
<organism evidence="8">
    <name type="scientific">Bartonella schoenbuchensis (strain DSM 13525 / NCTC 13165 / R1)</name>
    <dbReference type="NCBI Taxonomy" id="687861"/>
    <lineage>
        <taxon>Bacteria</taxon>
        <taxon>Pseudomonadati</taxon>
        <taxon>Pseudomonadota</taxon>
        <taxon>Alphaproteobacteria</taxon>
        <taxon>Hyphomicrobiales</taxon>
        <taxon>Bartonellaceae</taxon>
        <taxon>Bartonella</taxon>
    </lineage>
</organism>
<name>E6YYU4_BARSR</name>
<dbReference type="GO" id="GO:0000906">
    <property type="term" value="F:6,7-dimethyl-8-ribityllumazine synthase activity"/>
    <property type="evidence" value="ECO:0007669"/>
    <property type="project" value="UniProtKB-UniRule"/>
</dbReference>
<dbReference type="Gene3D" id="3.40.50.960">
    <property type="entry name" value="Lumazine/riboflavin synthase"/>
    <property type="match status" value="1"/>
</dbReference>
<keyword evidence="5 7" id="KW-0808">Transferase</keyword>
<feature type="binding site" evidence="7">
    <location>
        <begin position="87"/>
        <end position="89"/>
    </location>
    <ligand>
        <name>5-amino-6-(D-ribitylamino)uracil</name>
        <dbReference type="ChEBI" id="CHEBI:15934"/>
    </ligand>
</feature>
<dbReference type="NCBIfam" id="NF000814">
    <property type="entry name" value="PRK00061.2-2"/>
    <property type="match status" value="1"/>
</dbReference>
<feature type="binding site" evidence="7">
    <location>
        <begin position="61"/>
        <end position="63"/>
    </location>
    <ligand>
        <name>5-amino-6-(D-ribitylamino)uracil</name>
        <dbReference type="ChEBI" id="CHEBI:15934"/>
    </ligand>
</feature>
<gene>
    <name evidence="7 8" type="primary">ribH</name>
    <name evidence="8" type="ORF">B11C_20383</name>
</gene>
<dbReference type="EC" id="2.5.1.78" evidence="3 7"/>